<reference evidence="2 3" key="1">
    <citation type="submission" date="2020-04" db="EMBL/GenBank/DDBJ databases">
        <title>MicrobeNet Type strains.</title>
        <authorList>
            <person name="Nicholson A.C."/>
        </authorList>
    </citation>
    <scope>NUCLEOTIDE SEQUENCE [LARGE SCALE GENOMIC DNA]</scope>
    <source>
        <strain evidence="2 3">DSM 44445</strain>
    </source>
</reference>
<keyword evidence="1" id="KW-1133">Transmembrane helix</keyword>
<dbReference type="AlphaFoldDB" id="A0A7X6RJL1"/>
<dbReference type="Proteomes" id="UP000523447">
    <property type="component" value="Unassembled WGS sequence"/>
</dbReference>
<gene>
    <name evidence="2" type="ORF">HGA07_22470</name>
</gene>
<keyword evidence="3" id="KW-1185">Reference proteome</keyword>
<name>A0A7X6RJL1_9NOCA</name>
<evidence type="ECO:0008006" key="4">
    <source>
        <dbReference type="Google" id="ProtNLM"/>
    </source>
</evidence>
<evidence type="ECO:0000256" key="1">
    <source>
        <dbReference type="SAM" id="Phobius"/>
    </source>
</evidence>
<feature type="transmembrane region" description="Helical" evidence="1">
    <location>
        <begin position="91"/>
        <end position="112"/>
    </location>
</feature>
<organism evidence="2 3">
    <name type="scientific">Nocardia veterana</name>
    <dbReference type="NCBI Taxonomy" id="132249"/>
    <lineage>
        <taxon>Bacteria</taxon>
        <taxon>Bacillati</taxon>
        <taxon>Actinomycetota</taxon>
        <taxon>Actinomycetes</taxon>
        <taxon>Mycobacteriales</taxon>
        <taxon>Nocardiaceae</taxon>
        <taxon>Nocardia</taxon>
    </lineage>
</organism>
<evidence type="ECO:0000313" key="2">
    <source>
        <dbReference type="EMBL" id="NKY88372.1"/>
    </source>
</evidence>
<sequence>MRTACQLWWAVIALGVLRLILGAVDGLGNRHRVAQDFYDQLHGERPEFSVAQMELVVSILEVLILTYGLGIVVGAVAMTHQLGRGRLWARTVADVATVVLVLGAVGSMFGLGTVSGGMTVAIGAATILQAVLACGAVFLCHRTESAAYFGAVGR</sequence>
<keyword evidence="1" id="KW-0472">Membrane</keyword>
<dbReference type="RefSeq" id="WP_157171562.1">
    <property type="nucleotide sequence ID" value="NZ_CAWPHS010000021.1"/>
</dbReference>
<proteinExistence type="predicted"/>
<dbReference type="EMBL" id="JAAXPE010000028">
    <property type="protein sequence ID" value="NKY88372.1"/>
    <property type="molecule type" value="Genomic_DNA"/>
</dbReference>
<evidence type="ECO:0000313" key="3">
    <source>
        <dbReference type="Proteomes" id="UP000523447"/>
    </source>
</evidence>
<feature type="transmembrane region" description="Helical" evidence="1">
    <location>
        <begin position="55"/>
        <end position="79"/>
    </location>
</feature>
<accession>A0A7X6RJL1</accession>
<comment type="caution">
    <text evidence="2">The sequence shown here is derived from an EMBL/GenBank/DDBJ whole genome shotgun (WGS) entry which is preliminary data.</text>
</comment>
<protein>
    <recommendedName>
        <fullName evidence="4">Integral membrane protein</fullName>
    </recommendedName>
</protein>
<keyword evidence="1" id="KW-0812">Transmembrane</keyword>
<feature type="transmembrane region" description="Helical" evidence="1">
    <location>
        <begin position="118"/>
        <end position="140"/>
    </location>
</feature>